<dbReference type="RefSeq" id="WP_014269594.1">
    <property type="nucleotide sequence ID" value="NC_016633.1"/>
</dbReference>
<keyword evidence="1 4" id="KW-0808">Transferase</keyword>
<feature type="domain" description="N-acetyltransferase" evidence="3">
    <location>
        <begin position="6"/>
        <end position="153"/>
    </location>
</feature>
<dbReference type="EMBL" id="CP003155">
    <property type="protein sequence ID" value="AEV28745.1"/>
    <property type="molecule type" value="Genomic_DNA"/>
</dbReference>
<name>G8QQW4_SPHPG</name>
<dbReference type="Pfam" id="PF00583">
    <property type="entry name" value="Acetyltransf_1"/>
    <property type="match status" value="1"/>
</dbReference>
<evidence type="ECO:0000313" key="5">
    <source>
        <dbReference type="Proteomes" id="UP000005632"/>
    </source>
</evidence>
<dbReference type="AlphaFoldDB" id="G8QQW4"/>
<dbReference type="PANTHER" id="PTHR43877:SF2">
    <property type="entry name" value="AMINOALKYLPHOSPHONATE N-ACETYLTRANSFERASE-RELATED"/>
    <property type="match status" value="1"/>
</dbReference>
<organism evidence="4 5">
    <name type="scientific">Sphaerochaeta pleomorpha (strain ATCC BAA-1885 / DSM 22778 / Grapes)</name>
    <dbReference type="NCBI Taxonomy" id="158190"/>
    <lineage>
        <taxon>Bacteria</taxon>
        <taxon>Pseudomonadati</taxon>
        <taxon>Spirochaetota</taxon>
        <taxon>Spirochaetia</taxon>
        <taxon>Spirochaetales</taxon>
        <taxon>Sphaerochaetaceae</taxon>
        <taxon>Sphaerochaeta</taxon>
    </lineage>
</organism>
<keyword evidence="5" id="KW-1185">Reference proteome</keyword>
<evidence type="ECO:0000256" key="1">
    <source>
        <dbReference type="ARBA" id="ARBA00022679"/>
    </source>
</evidence>
<reference evidence="4 5" key="1">
    <citation type="submission" date="2011-11" db="EMBL/GenBank/DDBJ databases">
        <title>Complete sequence of Spirochaeta sp. grapes.</title>
        <authorList>
            <consortium name="US DOE Joint Genome Institute"/>
            <person name="Lucas S."/>
            <person name="Han J."/>
            <person name="Lapidus A."/>
            <person name="Cheng J.-F."/>
            <person name="Goodwin L."/>
            <person name="Pitluck S."/>
            <person name="Peters L."/>
            <person name="Ovchinnikova G."/>
            <person name="Munk A.C."/>
            <person name="Detter J.C."/>
            <person name="Han C."/>
            <person name="Tapia R."/>
            <person name="Land M."/>
            <person name="Hauser L."/>
            <person name="Kyrpides N."/>
            <person name="Ivanova N."/>
            <person name="Pagani I."/>
            <person name="Ritalahtilisa K."/>
            <person name="Loeffler F."/>
            <person name="Woyke T."/>
        </authorList>
    </citation>
    <scope>NUCLEOTIDE SEQUENCE [LARGE SCALE GENOMIC DNA]</scope>
    <source>
        <strain evidence="5">ATCC BAA-1885 / DSM 22778 / Grapes</strain>
    </source>
</reference>
<keyword evidence="2" id="KW-0012">Acyltransferase</keyword>
<dbReference type="InterPro" id="IPR050832">
    <property type="entry name" value="Bact_Acetyltransf"/>
</dbReference>
<dbReference type="eggNOG" id="COG0456">
    <property type="taxonomic scope" value="Bacteria"/>
</dbReference>
<dbReference type="Proteomes" id="UP000005632">
    <property type="component" value="Chromosome"/>
</dbReference>
<gene>
    <name evidence="4" type="ordered locus">SpiGrapes_0919</name>
</gene>
<dbReference type="CDD" id="cd04301">
    <property type="entry name" value="NAT_SF"/>
    <property type="match status" value="1"/>
</dbReference>
<dbReference type="PROSITE" id="PS51186">
    <property type="entry name" value="GNAT"/>
    <property type="match status" value="1"/>
</dbReference>
<dbReference type="SUPFAM" id="SSF55729">
    <property type="entry name" value="Acyl-CoA N-acyltransferases (Nat)"/>
    <property type="match status" value="1"/>
</dbReference>
<dbReference type="HOGENOM" id="CLU_144831_0_0_12"/>
<evidence type="ECO:0000259" key="3">
    <source>
        <dbReference type="PROSITE" id="PS51186"/>
    </source>
</evidence>
<sequence length="153" mass="17541">MNYSILPYRQTLEIADFPHVVTLIQKQMQFIGYTKTNDEIVAVMRNAMKSGSRSIFFVAYEEDETAIGFAYGNVCSGMENGGDYLWLNELYVSPECRNQGLGSELLSFVQTWAKENGCVYFAMVTHPANERAQDLYRSNGFELEKLVWVDKYL</sequence>
<evidence type="ECO:0000313" key="4">
    <source>
        <dbReference type="EMBL" id="AEV28745.1"/>
    </source>
</evidence>
<proteinExistence type="predicted"/>
<dbReference type="OrthoDB" id="370325at2"/>
<dbReference type="GO" id="GO:0016747">
    <property type="term" value="F:acyltransferase activity, transferring groups other than amino-acyl groups"/>
    <property type="evidence" value="ECO:0007669"/>
    <property type="project" value="InterPro"/>
</dbReference>
<protein>
    <submittedName>
        <fullName evidence="4">Acetyltransferase</fullName>
    </submittedName>
</protein>
<dbReference type="Gene3D" id="3.40.630.30">
    <property type="match status" value="1"/>
</dbReference>
<dbReference type="PANTHER" id="PTHR43877">
    <property type="entry name" value="AMINOALKYLPHOSPHONATE N-ACETYLTRANSFERASE-RELATED-RELATED"/>
    <property type="match status" value="1"/>
</dbReference>
<evidence type="ECO:0000256" key="2">
    <source>
        <dbReference type="ARBA" id="ARBA00023315"/>
    </source>
</evidence>
<dbReference type="InterPro" id="IPR000182">
    <property type="entry name" value="GNAT_dom"/>
</dbReference>
<dbReference type="KEGG" id="sgp:SpiGrapes_0919"/>
<accession>G8QQW4</accession>
<dbReference type="STRING" id="158190.SpiGrapes_0919"/>
<dbReference type="InterPro" id="IPR016181">
    <property type="entry name" value="Acyl_CoA_acyltransferase"/>
</dbReference>